<organism evidence="3 4">
    <name type="scientific">Stachybotrys elegans</name>
    <dbReference type="NCBI Taxonomy" id="80388"/>
    <lineage>
        <taxon>Eukaryota</taxon>
        <taxon>Fungi</taxon>
        <taxon>Dikarya</taxon>
        <taxon>Ascomycota</taxon>
        <taxon>Pezizomycotina</taxon>
        <taxon>Sordariomycetes</taxon>
        <taxon>Hypocreomycetidae</taxon>
        <taxon>Hypocreales</taxon>
        <taxon>Stachybotryaceae</taxon>
        <taxon>Stachybotrys</taxon>
    </lineage>
</organism>
<comment type="caution">
    <text evidence="3">The sequence shown here is derived from an EMBL/GenBank/DDBJ whole genome shotgun (WGS) entry which is preliminary data.</text>
</comment>
<evidence type="ECO:0000313" key="4">
    <source>
        <dbReference type="Proteomes" id="UP000813444"/>
    </source>
</evidence>
<accession>A0A8K0WKP0</accession>
<dbReference type="Gene3D" id="3.90.1200.10">
    <property type="match status" value="1"/>
</dbReference>
<name>A0A8K0WKP0_9HYPO</name>
<dbReference type="Pfam" id="PF01636">
    <property type="entry name" value="APH"/>
    <property type="match status" value="1"/>
</dbReference>
<evidence type="ECO:0000313" key="3">
    <source>
        <dbReference type="EMBL" id="KAH7304965.1"/>
    </source>
</evidence>
<feature type="domain" description="Aminoglycoside phosphotransferase" evidence="2">
    <location>
        <begin position="47"/>
        <end position="290"/>
    </location>
</feature>
<dbReference type="Gene3D" id="3.30.200.20">
    <property type="entry name" value="Phosphorylase Kinase, domain 1"/>
    <property type="match status" value="1"/>
</dbReference>
<dbReference type="OrthoDB" id="10003767at2759"/>
<dbReference type="PANTHER" id="PTHR21310">
    <property type="entry name" value="AMINOGLYCOSIDE PHOSPHOTRANSFERASE-RELATED-RELATED"/>
    <property type="match status" value="1"/>
</dbReference>
<evidence type="ECO:0000259" key="2">
    <source>
        <dbReference type="Pfam" id="PF01636"/>
    </source>
</evidence>
<keyword evidence="4" id="KW-1185">Reference proteome</keyword>
<gene>
    <name evidence="3" type="ORF">B0I35DRAFT_444529</name>
</gene>
<reference evidence="3" key="1">
    <citation type="journal article" date="2021" name="Nat. Commun.">
        <title>Genetic determinants of endophytism in the Arabidopsis root mycobiome.</title>
        <authorList>
            <person name="Mesny F."/>
            <person name="Miyauchi S."/>
            <person name="Thiergart T."/>
            <person name="Pickel B."/>
            <person name="Atanasova L."/>
            <person name="Karlsson M."/>
            <person name="Huettel B."/>
            <person name="Barry K.W."/>
            <person name="Haridas S."/>
            <person name="Chen C."/>
            <person name="Bauer D."/>
            <person name="Andreopoulos W."/>
            <person name="Pangilinan J."/>
            <person name="LaButti K."/>
            <person name="Riley R."/>
            <person name="Lipzen A."/>
            <person name="Clum A."/>
            <person name="Drula E."/>
            <person name="Henrissat B."/>
            <person name="Kohler A."/>
            <person name="Grigoriev I.V."/>
            <person name="Martin F.M."/>
            <person name="Hacquard S."/>
        </authorList>
    </citation>
    <scope>NUCLEOTIDE SEQUENCE</scope>
    <source>
        <strain evidence="3">MPI-CAGE-CH-0235</strain>
    </source>
</reference>
<feature type="region of interest" description="Disordered" evidence="1">
    <location>
        <begin position="483"/>
        <end position="555"/>
    </location>
</feature>
<dbReference type="Proteomes" id="UP000813444">
    <property type="component" value="Unassembled WGS sequence"/>
</dbReference>
<keyword evidence="3" id="KW-0808">Transferase</keyword>
<dbReference type="EMBL" id="JAGPNK010000020">
    <property type="protein sequence ID" value="KAH7304965.1"/>
    <property type="molecule type" value="Genomic_DNA"/>
</dbReference>
<evidence type="ECO:0000256" key="1">
    <source>
        <dbReference type="SAM" id="MobiDB-lite"/>
    </source>
</evidence>
<dbReference type="InterPro" id="IPR011009">
    <property type="entry name" value="Kinase-like_dom_sf"/>
</dbReference>
<dbReference type="AlphaFoldDB" id="A0A8K0WKP0"/>
<protein>
    <submittedName>
        <fullName evidence="3">Kinase-like domain-containing protein</fullName>
    </submittedName>
</protein>
<dbReference type="InterPro" id="IPR051678">
    <property type="entry name" value="AGP_Transferase"/>
</dbReference>
<dbReference type="SUPFAM" id="SSF56112">
    <property type="entry name" value="Protein kinase-like (PK-like)"/>
    <property type="match status" value="1"/>
</dbReference>
<keyword evidence="3" id="KW-0418">Kinase</keyword>
<dbReference type="GO" id="GO:0016301">
    <property type="term" value="F:kinase activity"/>
    <property type="evidence" value="ECO:0007669"/>
    <property type="project" value="UniProtKB-KW"/>
</dbReference>
<sequence length="555" mass="63235">MSNHIARHGLSRDRDELLQSINDEDILNLASSYHNGDPCEFFRSSARGSSNVCFFVSFNSGDRWVVRVPMQPCLSFDAKVKIDREVATMKILAERTTIPIPKVVAHSLSGRRRFGPPEYIILEYVEGTALTSESCGRMNHRLKLYLYQQLADMYAQLRRITFPAIGALGFGEGGSIEVVQGPVSCEYNMHALEGVTPSGAREFFGPEGIHTSATEYASSLLKMVRNRFEQSPASVTSETDSITKLYYLEQFESTVSSWVNPARDAKPFVLTHGNFKQKNIIVDEAMNIKAITNWQWSRVVPLQFFNPPRWLVTDRIKSMCWPATFDIHVTQLNLLRAALQEREQELYRRTRLYNEWSKIDRGGGLLVAAALEEIDLDAIIAIGADYQDHGKRPIARIEKFTSSNPGQRVIVAKKLQDKENYDEACKKQQLGEFVPRPPYKPKKRISEMQKETVDYWIRSPQFYERQREKERERRKALELEKAKEMEVEKENGNNAATDNPSAGWLKRTAAQMQESRENGEGSGLELSPMQDPQDTAEGRASRLPRLDFMMDSVSS</sequence>
<proteinExistence type="predicted"/>
<dbReference type="PANTHER" id="PTHR21310:SF15">
    <property type="entry name" value="AMINOGLYCOSIDE PHOSPHOTRANSFERASE DOMAIN-CONTAINING PROTEIN"/>
    <property type="match status" value="1"/>
</dbReference>
<dbReference type="InterPro" id="IPR002575">
    <property type="entry name" value="Aminoglycoside_PTrfase"/>
</dbReference>